<dbReference type="Proteomes" id="UP000806528">
    <property type="component" value="Unassembled WGS sequence"/>
</dbReference>
<comment type="caution">
    <text evidence="1">The sequence shown here is derived from an EMBL/GenBank/DDBJ whole genome shotgun (WGS) entry which is preliminary data.</text>
</comment>
<evidence type="ECO:0000313" key="2">
    <source>
        <dbReference type="Proteomes" id="UP000806528"/>
    </source>
</evidence>
<organism evidence="1 2">
    <name type="scientific">Nocardiopsis coralli</name>
    <dbReference type="NCBI Taxonomy" id="2772213"/>
    <lineage>
        <taxon>Bacteria</taxon>
        <taxon>Bacillati</taxon>
        <taxon>Actinomycetota</taxon>
        <taxon>Actinomycetes</taxon>
        <taxon>Streptosporangiales</taxon>
        <taxon>Nocardiopsidaceae</taxon>
        <taxon>Nocardiopsis</taxon>
    </lineage>
</organism>
<dbReference type="Gene3D" id="3.40.50.300">
    <property type="entry name" value="P-loop containing nucleotide triphosphate hydrolases"/>
    <property type="match status" value="1"/>
</dbReference>
<reference evidence="1 2" key="1">
    <citation type="submission" date="2020-09" db="EMBL/GenBank/DDBJ databases">
        <title>Diversity and distribution of actinomycetes associated with coral in the coast of Hainan.</title>
        <authorList>
            <person name="Li F."/>
        </authorList>
    </citation>
    <scope>NUCLEOTIDE SEQUENCE [LARGE SCALE GENOMIC DNA]</scope>
    <source>
        <strain evidence="1 2">HNM0947</strain>
    </source>
</reference>
<accession>A0ABR9P4F2</accession>
<evidence type="ECO:0000313" key="1">
    <source>
        <dbReference type="EMBL" id="MBE2998692.1"/>
    </source>
</evidence>
<protein>
    <submittedName>
        <fullName evidence="1">Uncharacterized protein</fullName>
    </submittedName>
</protein>
<dbReference type="RefSeq" id="WP_193121336.1">
    <property type="nucleotide sequence ID" value="NZ_JADBGI010000006.1"/>
</dbReference>
<proteinExistence type="predicted"/>
<dbReference type="SUPFAM" id="SSF52540">
    <property type="entry name" value="P-loop containing nucleoside triphosphate hydrolases"/>
    <property type="match status" value="1"/>
</dbReference>
<name>A0ABR9P4F2_9ACTN</name>
<keyword evidence="2" id="KW-1185">Reference proteome</keyword>
<sequence>MLLVVSGASGVGKSTARLHAAPLLGSEFESVELGHYPPIPRTPTSAWRQETVERIVQHAIELDGQGRHLLLAGDPVPAGEALAAPSADRIDVAVCLLDADTETQGARLDARDEPAETRHLHAAFADWMRRHAVDPAHAPEVVTGDAWPGMRWDRWVGADVAQHWEMSVVDTSHRTPEEVGASVADWCRRAVRGEAPVFRAGWHLA</sequence>
<gene>
    <name evidence="1" type="ORF">IDM40_08240</name>
</gene>
<dbReference type="EMBL" id="JADBGI010000006">
    <property type="protein sequence ID" value="MBE2998692.1"/>
    <property type="molecule type" value="Genomic_DNA"/>
</dbReference>
<dbReference type="InterPro" id="IPR027417">
    <property type="entry name" value="P-loop_NTPase"/>
</dbReference>